<feature type="compositionally biased region" description="Acidic residues" evidence="1">
    <location>
        <begin position="387"/>
        <end position="397"/>
    </location>
</feature>
<feature type="compositionally biased region" description="Low complexity" evidence="1">
    <location>
        <begin position="468"/>
        <end position="482"/>
    </location>
</feature>
<dbReference type="EMBL" id="PKPP01000719">
    <property type="protein sequence ID" value="PWA89426.1"/>
    <property type="molecule type" value="Genomic_DNA"/>
</dbReference>
<reference evidence="2 3" key="1">
    <citation type="journal article" date="2018" name="Mol. Plant">
        <title>The genome of Artemisia annua provides insight into the evolution of Asteraceae family and artemisinin biosynthesis.</title>
        <authorList>
            <person name="Shen Q."/>
            <person name="Zhang L."/>
            <person name="Liao Z."/>
            <person name="Wang S."/>
            <person name="Yan T."/>
            <person name="Shi P."/>
            <person name="Liu M."/>
            <person name="Fu X."/>
            <person name="Pan Q."/>
            <person name="Wang Y."/>
            <person name="Lv Z."/>
            <person name="Lu X."/>
            <person name="Zhang F."/>
            <person name="Jiang W."/>
            <person name="Ma Y."/>
            <person name="Chen M."/>
            <person name="Hao X."/>
            <person name="Li L."/>
            <person name="Tang Y."/>
            <person name="Lv G."/>
            <person name="Zhou Y."/>
            <person name="Sun X."/>
            <person name="Brodelius P.E."/>
            <person name="Rose J.K.C."/>
            <person name="Tang K."/>
        </authorList>
    </citation>
    <scope>NUCLEOTIDE SEQUENCE [LARGE SCALE GENOMIC DNA]</scope>
    <source>
        <strain evidence="3">cv. Huhao1</strain>
        <tissue evidence="2">Leaf</tissue>
    </source>
</reference>
<evidence type="ECO:0000313" key="2">
    <source>
        <dbReference type="EMBL" id="PWA89426.1"/>
    </source>
</evidence>
<name>A0A2U1PUJ4_ARTAN</name>
<dbReference type="AlphaFoldDB" id="A0A2U1PUJ4"/>
<feature type="region of interest" description="Disordered" evidence="1">
    <location>
        <begin position="466"/>
        <end position="488"/>
    </location>
</feature>
<feature type="compositionally biased region" description="Low complexity" evidence="1">
    <location>
        <begin position="434"/>
        <end position="445"/>
    </location>
</feature>
<accession>A0A2U1PUJ4</accession>
<feature type="region of interest" description="Disordered" evidence="1">
    <location>
        <begin position="277"/>
        <end position="296"/>
    </location>
</feature>
<evidence type="ECO:0000313" key="3">
    <source>
        <dbReference type="Proteomes" id="UP000245207"/>
    </source>
</evidence>
<protein>
    <recommendedName>
        <fullName evidence="4">Synaptobrevin, longin-like domain protein</fullName>
    </recommendedName>
</protein>
<feature type="region of interest" description="Disordered" evidence="1">
    <location>
        <begin position="376"/>
        <end position="450"/>
    </location>
</feature>
<dbReference type="Proteomes" id="UP000245207">
    <property type="component" value="Unassembled WGS sequence"/>
</dbReference>
<proteinExistence type="predicted"/>
<feature type="compositionally biased region" description="Basic and acidic residues" evidence="1">
    <location>
        <begin position="398"/>
        <end position="421"/>
    </location>
</feature>
<organism evidence="2 3">
    <name type="scientific">Artemisia annua</name>
    <name type="common">Sweet wormwood</name>
    <dbReference type="NCBI Taxonomy" id="35608"/>
    <lineage>
        <taxon>Eukaryota</taxon>
        <taxon>Viridiplantae</taxon>
        <taxon>Streptophyta</taxon>
        <taxon>Embryophyta</taxon>
        <taxon>Tracheophyta</taxon>
        <taxon>Spermatophyta</taxon>
        <taxon>Magnoliopsida</taxon>
        <taxon>eudicotyledons</taxon>
        <taxon>Gunneridae</taxon>
        <taxon>Pentapetalae</taxon>
        <taxon>asterids</taxon>
        <taxon>campanulids</taxon>
        <taxon>Asterales</taxon>
        <taxon>Asteraceae</taxon>
        <taxon>Asteroideae</taxon>
        <taxon>Anthemideae</taxon>
        <taxon>Artemisiinae</taxon>
        <taxon>Artemisia</taxon>
    </lineage>
</organism>
<evidence type="ECO:0000256" key="1">
    <source>
        <dbReference type="SAM" id="MobiDB-lite"/>
    </source>
</evidence>
<sequence length="938" mass="107933">MVVLKFADQHNEVAYLVKTEEKDGPKFWEIIDYLNHSYIHYALTFWLTAKALTIKDYDEDTPIPAISATVDDGTIDMAGKDILSAILKLGYDVSNGKLTFDKGSFSPNWRFLIHTLLHCLGPKRSSWEQFSSSIAVALVYFSKHEKYNFSKMIFESMVKNADSEHKFLMYPKFVQLFLKAKQSLLLPHKRILPTPCLQQKVFQNMSMKTKGWTGEEKPLTEPMLAFLSQVQSAGSASPTDPQITPIVVPTTTHIPTVTQTYRKRHRNVSSSMATFIVPQPHGLGTSGGVLSSPAREDTEPMLHDAPLTTGETVGSAEGSVNLKELMKKCTTLSKQVAKLEKDLAKTQRQHAMDNKTLRAHIEQLQEEVQQLKNKRRVNIVKSSSSSGDDDTDNDDDGDSPKQGRKTNAETEGRRLNFKEEGDGTDVDFSEDADQPQPTEELQQQQDTEEVLQEDTEIFDLDAHKEGTDTATSQAQQDTAATTLPVQTQEGTDSVIHEETEEAEYGKKRKEKGKAPMTAEEASLQQNKVKPRVVAQLDYDAEVAKKFREEELANKAAQDELEVASFMEAKRLENEELASTNIFGQLSEYQIELMIATDPVVKQKEIELLADRSLTEEQRSAQLADFILMKNDQAFDDMVSSIQKSQKKKRKPSKAQVIAGMKKFLCNQANFKMSQFRGMTYEEIESHYYIWFRRTRHDFIPMDSQKETEFLKRHGIHMESKKEKKQKTEEPQSEILTEEQLDAMVMIKEEDFYPKPLQTRHPIVDWEIYTDDFVSTWKITRLGGETSSFMQFEDLIRACDRDDLDTLWKTVNDKHKAGKLQDIKEKELWFHFQRLYEPDKDVRYWKFKAHTMNTLWKFYDNYSVHHLSTQDGVDAFMLAEREYPLRAGILLVMLPVKLRCEERTEEINDLLQRISEQCSRETQSLKKRWCLEESPHHQR</sequence>
<keyword evidence="3" id="KW-1185">Reference proteome</keyword>
<feature type="compositionally biased region" description="Acidic residues" evidence="1">
    <location>
        <begin position="422"/>
        <end position="433"/>
    </location>
</feature>
<comment type="caution">
    <text evidence="2">The sequence shown here is derived from an EMBL/GenBank/DDBJ whole genome shotgun (WGS) entry which is preliminary data.</text>
</comment>
<gene>
    <name evidence="2" type="ORF">CTI12_AA109180</name>
</gene>
<evidence type="ECO:0008006" key="4">
    <source>
        <dbReference type="Google" id="ProtNLM"/>
    </source>
</evidence>